<sequence>MKMNDFKLEVYFNKYEFTAPYLLTQSDCETMTIKDLLKFEKGAEEKFLESGLGYTEVQGSPELREEIARLYSNIDVDGILVHVGAQEAIFNYMNVVLEPNDHVICQFPVYQSLYEVANSIGCEVSKWELKQSEHGWTMDIEELKGLVKSNTKLIAINTPNNPTGYVISLDEINAITEIARKNNILVFCDEVYKGLEYDGDRLPWFSDVYENAVSLGVMSKAYGLAGLRIGWIATQNKKIYDELIRFKHYTSICSSSTSEFLATIALKHGDKILERNKKIIQDNLKISDSFFERYPELFVNNHPQAGPIAFHKININQPVEGFCEDLVTKKGVLLLPANIYAFNDNYFRMGYGRKNFEESLAKFEEYLIQNRFGK</sequence>
<dbReference type="Pfam" id="PF00155">
    <property type="entry name" value="Aminotran_1_2"/>
    <property type="match status" value="1"/>
</dbReference>
<evidence type="ECO:0000313" key="3">
    <source>
        <dbReference type="Proteomes" id="UP000749471"/>
    </source>
</evidence>
<name>A0ABS6E6H2_9FIRM</name>
<comment type="caution">
    <text evidence="2">The sequence shown here is derived from an EMBL/GenBank/DDBJ whole genome shotgun (WGS) entry which is preliminary data.</text>
</comment>
<dbReference type="InterPro" id="IPR004839">
    <property type="entry name" value="Aminotransferase_I/II_large"/>
</dbReference>
<dbReference type="Proteomes" id="UP000749471">
    <property type="component" value="Unassembled WGS sequence"/>
</dbReference>
<keyword evidence="3" id="KW-1185">Reference proteome</keyword>
<accession>A0ABS6E6H2</accession>
<reference evidence="2 3" key="1">
    <citation type="submission" date="2021-06" db="EMBL/GenBank/DDBJ databases">
        <authorList>
            <person name="Sun Q."/>
            <person name="Li D."/>
        </authorList>
    </citation>
    <scope>NUCLEOTIDE SEQUENCE [LARGE SCALE GENOMIC DNA]</scope>
    <source>
        <strain evidence="2 3">MSJ-40</strain>
    </source>
</reference>
<dbReference type="PANTHER" id="PTHR43510">
    <property type="entry name" value="AMINOTRANSFERASE FUNCTION, HYPOTHETICAL (EUROFUNG)"/>
    <property type="match status" value="1"/>
</dbReference>
<proteinExistence type="predicted"/>
<dbReference type="CDD" id="cd00609">
    <property type="entry name" value="AAT_like"/>
    <property type="match status" value="1"/>
</dbReference>
<dbReference type="PANTHER" id="PTHR43510:SF1">
    <property type="entry name" value="AMINOTRANSFERASE FUNCTION, HYPOTHETICAL (EUROFUNG)"/>
    <property type="match status" value="1"/>
</dbReference>
<dbReference type="GO" id="GO:0008483">
    <property type="term" value="F:transaminase activity"/>
    <property type="evidence" value="ECO:0007669"/>
    <property type="project" value="UniProtKB-KW"/>
</dbReference>
<feature type="domain" description="Aminotransferase class I/classII large" evidence="1">
    <location>
        <begin position="49"/>
        <end position="351"/>
    </location>
</feature>
<evidence type="ECO:0000313" key="2">
    <source>
        <dbReference type="EMBL" id="MBU5437828.1"/>
    </source>
</evidence>
<organism evidence="2 3">
    <name type="scientific">Tissierella simiarum</name>
    <dbReference type="NCBI Taxonomy" id="2841534"/>
    <lineage>
        <taxon>Bacteria</taxon>
        <taxon>Bacillati</taxon>
        <taxon>Bacillota</taxon>
        <taxon>Tissierellia</taxon>
        <taxon>Tissierellales</taxon>
        <taxon>Tissierellaceae</taxon>
        <taxon>Tissierella</taxon>
    </lineage>
</organism>
<keyword evidence="2" id="KW-0032">Aminotransferase</keyword>
<dbReference type="EMBL" id="JAHLPM010000005">
    <property type="protein sequence ID" value="MBU5437828.1"/>
    <property type="molecule type" value="Genomic_DNA"/>
</dbReference>
<protein>
    <submittedName>
        <fullName evidence="2">Aminotransferase class I/II-fold pyridoxal phosphate-dependent enzyme</fullName>
    </submittedName>
</protein>
<gene>
    <name evidence="2" type="ORF">KQI42_07400</name>
</gene>
<keyword evidence="2" id="KW-0808">Transferase</keyword>
<evidence type="ECO:0000259" key="1">
    <source>
        <dbReference type="Pfam" id="PF00155"/>
    </source>
</evidence>